<dbReference type="Proteomes" id="UP000186922">
    <property type="component" value="Unassembled WGS sequence"/>
</dbReference>
<sequence length="85" mass="9520">MEDLPGEYRVAANGTVGPMEEGTKYFSLVARITPSSVSVLRKDIFVKAGNDGWLISRAIKFYHTEKSTTEGVLWLLKHKTMCTQI</sequence>
<proteinExistence type="predicted"/>
<evidence type="ECO:0000313" key="1">
    <source>
        <dbReference type="EMBL" id="GAV09647.1"/>
    </source>
</evidence>
<protein>
    <submittedName>
        <fullName evidence="1">Uncharacterized protein</fullName>
    </submittedName>
</protein>
<accession>A0A1D1W8G2</accession>
<keyword evidence="2" id="KW-1185">Reference proteome</keyword>
<comment type="caution">
    <text evidence="1">The sequence shown here is derived from an EMBL/GenBank/DDBJ whole genome shotgun (WGS) entry which is preliminary data.</text>
</comment>
<reference evidence="1 2" key="1">
    <citation type="journal article" date="2016" name="Nat. Commun.">
        <title>Extremotolerant tardigrade genome and improved radiotolerance of human cultured cells by tardigrade-unique protein.</title>
        <authorList>
            <person name="Hashimoto T."/>
            <person name="Horikawa D.D."/>
            <person name="Saito Y."/>
            <person name="Kuwahara H."/>
            <person name="Kozuka-Hata H."/>
            <person name="Shin-I T."/>
            <person name="Minakuchi Y."/>
            <person name="Ohishi K."/>
            <person name="Motoyama A."/>
            <person name="Aizu T."/>
            <person name="Enomoto A."/>
            <person name="Kondo K."/>
            <person name="Tanaka S."/>
            <person name="Hara Y."/>
            <person name="Koshikawa S."/>
            <person name="Sagara H."/>
            <person name="Miura T."/>
            <person name="Yokobori S."/>
            <person name="Miyagawa K."/>
            <person name="Suzuki Y."/>
            <person name="Kubo T."/>
            <person name="Oyama M."/>
            <person name="Kohara Y."/>
            <person name="Fujiyama A."/>
            <person name="Arakawa K."/>
            <person name="Katayama T."/>
            <person name="Toyoda A."/>
            <person name="Kunieda T."/>
        </authorList>
    </citation>
    <scope>NUCLEOTIDE SEQUENCE [LARGE SCALE GENOMIC DNA]</scope>
    <source>
        <strain evidence="1 2">YOKOZUNA-1</strain>
    </source>
</reference>
<dbReference type="AlphaFoldDB" id="A0A1D1W8G2"/>
<gene>
    <name evidence="1" type="primary">RvY_19151-1</name>
    <name evidence="1" type="synonym">RvY_19151.1</name>
    <name evidence="1" type="ORF">RvY_19151</name>
</gene>
<dbReference type="EMBL" id="BDGG01000025">
    <property type="protein sequence ID" value="GAV09647.1"/>
    <property type="molecule type" value="Genomic_DNA"/>
</dbReference>
<organism evidence="1 2">
    <name type="scientific">Ramazzottius varieornatus</name>
    <name type="common">Water bear</name>
    <name type="synonym">Tardigrade</name>
    <dbReference type="NCBI Taxonomy" id="947166"/>
    <lineage>
        <taxon>Eukaryota</taxon>
        <taxon>Metazoa</taxon>
        <taxon>Ecdysozoa</taxon>
        <taxon>Tardigrada</taxon>
        <taxon>Eutardigrada</taxon>
        <taxon>Parachela</taxon>
        <taxon>Hypsibioidea</taxon>
        <taxon>Ramazzottiidae</taxon>
        <taxon>Ramazzottius</taxon>
    </lineage>
</organism>
<name>A0A1D1W8G2_RAMVA</name>
<evidence type="ECO:0000313" key="2">
    <source>
        <dbReference type="Proteomes" id="UP000186922"/>
    </source>
</evidence>